<dbReference type="Proteomes" id="UP000297496">
    <property type="component" value="Unassembled WGS sequence"/>
</dbReference>
<dbReference type="GO" id="GO:0043531">
    <property type="term" value="F:ADP binding"/>
    <property type="evidence" value="ECO:0007669"/>
    <property type="project" value="InterPro"/>
</dbReference>
<organism evidence="2 3">
    <name type="scientific">Nocardioides eburneiflavus</name>
    <dbReference type="NCBI Taxonomy" id="2518372"/>
    <lineage>
        <taxon>Bacteria</taxon>
        <taxon>Bacillati</taxon>
        <taxon>Actinomycetota</taxon>
        <taxon>Actinomycetes</taxon>
        <taxon>Propionibacteriales</taxon>
        <taxon>Nocardioidaceae</taxon>
        <taxon>Nocardioides</taxon>
    </lineage>
</organism>
<gene>
    <name evidence="2" type="ORF">EXE59_23025</name>
</gene>
<dbReference type="SUPFAM" id="SSF48452">
    <property type="entry name" value="TPR-like"/>
    <property type="match status" value="1"/>
</dbReference>
<dbReference type="PANTHER" id="PTHR47691">
    <property type="entry name" value="REGULATOR-RELATED"/>
    <property type="match status" value="1"/>
</dbReference>
<dbReference type="SUPFAM" id="SSF52540">
    <property type="entry name" value="P-loop containing nucleoside triphosphate hydrolases"/>
    <property type="match status" value="1"/>
</dbReference>
<evidence type="ECO:0000313" key="3">
    <source>
        <dbReference type="Proteomes" id="UP000297496"/>
    </source>
</evidence>
<dbReference type="Gene3D" id="3.40.50.300">
    <property type="entry name" value="P-loop containing nucleotide triphosphate hydrolases"/>
    <property type="match status" value="1"/>
</dbReference>
<dbReference type="PRINTS" id="PR00038">
    <property type="entry name" value="HTHLUXR"/>
</dbReference>
<evidence type="ECO:0000259" key="1">
    <source>
        <dbReference type="PROSITE" id="PS50043"/>
    </source>
</evidence>
<proteinExistence type="predicted"/>
<dbReference type="Pfam" id="PF25872">
    <property type="entry name" value="HTH_77"/>
    <property type="match status" value="1"/>
</dbReference>
<dbReference type="Pfam" id="PF00196">
    <property type="entry name" value="GerE"/>
    <property type="match status" value="1"/>
</dbReference>
<name>A0A4Z1CNJ6_9ACTN</name>
<reference evidence="2 3" key="1">
    <citation type="submission" date="2019-04" db="EMBL/GenBank/DDBJ databases">
        <title>Three New Species of Nocardioides, Nocardioides euryhalodurans sp. nov., Nocardioides seonyuensis sp. nov. and Nocardioides eburneoflavus sp. nov. Isolated from Soil.</title>
        <authorList>
            <person name="Roh S.G."/>
            <person name="Lee C."/>
            <person name="Kim M.-K."/>
            <person name="Kim S.B."/>
        </authorList>
    </citation>
    <scope>NUCLEOTIDE SEQUENCE [LARGE SCALE GENOMIC DNA]</scope>
    <source>
        <strain evidence="2 3">MMS17-SY213</strain>
    </source>
</reference>
<dbReference type="PANTHER" id="PTHR47691:SF3">
    <property type="entry name" value="HTH-TYPE TRANSCRIPTIONAL REGULATOR RV0890C-RELATED"/>
    <property type="match status" value="1"/>
</dbReference>
<dbReference type="InterPro" id="IPR002182">
    <property type="entry name" value="NB-ARC"/>
</dbReference>
<dbReference type="EMBL" id="SRRO01000001">
    <property type="protein sequence ID" value="TGN66499.1"/>
    <property type="molecule type" value="Genomic_DNA"/>
</dbReference>
<comment type="caution">
    <text evidence="2">The sequence shown here is derived from an EMBL/GenBank/DDBJ whole genome shotgun (WGS) entry which is preliminary data.</text>
</comment>
<dbReference type="SUPFAM" id="SSF46894">
    <property type="entry name" value="C-terminal effector domain of the bipartite response regulators"/>
    <property type="match status" value="1"/>
</dbReference>
<dbReference type="AlphaFoldDB" id="A0A4Z1CNJ6"/>
<feature type="domain" description="HTH luxR-type" evidence="1">
    <location>
        <begin position="708"/>
        <end position="773"/>
    </location>
</feature>
<dbReference type="OrthoDB" id="3755432at2"/>
<protein>
    <submittedName>
        <fullName evidence="2">LuxR family transcriptional regulator</fullName>
    </submittedName>
</protein>
<dbReference type="InterPro" id="IPR027417">
    <property type="entry name" value="P-loop_NTPase"/>
</dbReference>
<dbReference type="GO" id="GO:0006355">
    <property type="term" value="P:regulation of DNA-templated transcription"/>
    <property type="evidence" value="ECO:0007669"/>
    <property type="project" value="InterPro"/>
</dbReference>
<dbReference type="RefSeq" id="WP_135840970.1">
    <property type="nucleotide sequence ID" value="NZ_SRRO01000001.1"/>
</dbReference>
<evidence type="ECO:0000313" key="2">
    <source>
        <dbReference type="EMBL" id="TGN66499.1"/>
    </source>
</evidence>
<dbReference type="SMART" id="SM00421">
    <property type="entry name" value="HTH_LUXR"/>
    <property type="match status" value="1"/>
</dbReference>
<dbReference type="InterPro" id="IPR000792">
    <property type="entry name" value="Tscrpt_reg_LuxR_C"/>
</dbReference>
<dbReference type="InterPro" id="IPR036388">
    <property type="entry name" value="WH-like_DNA-bd_sf"/>
</dbReference>
<sequence length="775" mass="84878">MATTRAGASGRGALPAELTSFVGRRRELAETRRLLASSRMLTLTGVGGVGKTRLALRIAAELRRTFPDGVWFVELAAVHDPQLLPNTVANTLELRQVSADPAGDLAAYLEGKKLLVVLDNCEHLTDACAVLSGKLLAAAPDLRIIATSRHVLGVEGEQILVVPPLSTPDARVRAGDAAHYDSVALFLQRASAVAPDFELADGNRDAVVELCRRLDGIPLAIELAAVWLRTLSPVQILERLEDRFRLLTTGRRGAPARQQALAATIGWSYELCSPAEQLLWARLSIFSGGFDLEAAEDVCSGEQISREEILNLIASLVNKSILVRIQATEHTTAWYQMLETVREYGADRLAEEERRALQVRHRDHYRALAQQYDAESFGPHQADWFIRLRREQGNVRAALEFCLTDRSEAAAAFDIAAPTWNFWFAGFLREGYRYLLQALDLATEPTRNRAYALWAASYLAMFATEFDRNAAMLAECTEIAEGLDDPRLVARIKECRGHAALYQGDLPAAVALLLEARDEFRAVGDPLGEFDTLILLTAAMFFLGDPRVDEFSREALALAERHGALSSKAYGLWSVGVAQWRAERYGRAVRSLRECVRLFQPMRDLTGISFGVQALSWCAASAAPDEAAARLLGASQAVWRTSGAKVDETNAYGAFDQRSQDLVREALGVEAYEQAFAEGAACSFEQAVSLALGEVPEGENTIIASSRRPSESGGLTRREREVAGLLAEGLSNKEIATRLVISQRTVETHVDHVLGKLGIASRAQVASWVAEQQAR</sequence>
<dbReference type="Gene3D" id="1.10.10.10">
    <property type="entry name" value="Winged helix-like DNA-binding domain superfamily/Winged helix DNA-binding domain"/>
    <property type="match status" value="1"/>
</dbReference>
<accession>A0A4Z1CNJ6</accession>
<dbReference type="PROSITE" id="PS50043">
    <property type="entry name" value="HTH_LUXR_2"/>
    <property type="match status" value="1"/>
</dbReference>
<dbReference type="Pfam" id="PF00931">
    <property type="entry name" value="NB-ARC"/>
    <property type="match status" value="1"/>
</dbReference>
<keyword evidence="3" id="KW-1185">Reference proteome</keyword>
<dbReference type="PROSITE" id="PS00622">
    <property type="entry name" value="HTH_LUXR_1"/>
    <property type="match status" value="1"/>
</dbReference>
<dbReference type="GO" id="GO:0003677">
    <property type="term" value="F:DNA binding"/>
    <property type="evidence" value="ECO:0007669"/>
    <property type="project" value="InterPro"/>
</dbReference>
<dbReference type="InterPro" id="IPR011990">
    <property type="entry name" value="TPR-like_helical_dom_sf"/>
</dbReference>
<dbReference type="CDD" id="cd06170">
    <property type="entry name" value="LuxR_C_like"/>
    <property type="match status" value="1"/>
</dbReference>
<dbReference type="InterPro" id="IPR058852">
    <property type="entry name" value="HTH_77"/>
</dbReference>
<dbReference type="InterPro" id="IPR016032">
    <property type="entry name" value="Sig_transdc_resp-reg_C-effctor"/>
</dbReference>
<dbReference type="PRINTS" id="PR00364">
    <property type="entry name" value="DISEASERSIST"/>
</dbReference>
<dbReference type="Gene3D" id="1.25.40.10">
    <property type="entry name" value="Tetratricopeptide repeat domain"/>
    <property type="match status" value="1"/>
</dbReference>